<feature type="active site" evidence="6">
    <location>
        <position position="529"/>
    </location>
</feature>
<dbReference type="Pfam" id="PF20944">
    <property type="entry name" value="StcE_b-sandwich"/>
    <property type="match status" value="3"/>
</dbReference>
<evidence type="ECO:0000256" key="3">
    <source>
        <dbReference type="ARBA" id="ARBA00022801"/>
    </source>
</evidence>
<dbReference type="PANTHER" id="PTHR39540">
    <property type="match status" value="1"/>
</dbReference>
<gene>
    <name evidence="8" type="ORF">BOH73_21805</name>
</gene>
<dbReference type="Pfam" id="PF12561">
    <property type="entry name" value="TagA"/>
    <property type="match status" value="1"/>
</dbReference>
<dbReference type="EMBL" id="MPJC01000026">
    <property type="protein sequence ID" value="OKA17763.1"/>
    <property type="molecule type" value="Genomic_DNA"/>
</dbReference>
<accession>A0ABX3E455</accession>
<keyword evidence="8" id="KW-0449">Lipoprotein</keyword>
<evidence type="ECO:0000259" key="7">
    <source>
        <dbReference type="PROSITE" id="PS51694"/>
    </source>
</evidence>
<dbReference type="Pfam" id="PF10462">
    <property type="entry name" value="Peptidase_M66"/>
    <property type="match status" value="1"/>
</dbReference>
<dbReference type="InterPro" id="IPR051256">
    <property type="entry name" value="Dictomallein"/>
</dbReference>
<feature type="binding site" evidence="6">
    <location>
        <position position="528"/>
    </location>
    <ligand>
        <name>Zn(2+)</name>
        <dbReference type="ChEBI" id="CHEBI:29105"/>
        <note>catalytic</note>
    </ligand>
</feature>
<reference evidence="8 9" key="1">
    <citation type="submission" date="2016-11" db="EMBL/GenBank/DDBJ databases">
        <title>Draft genome of Pseudomonas versuta A4R1.5.</title>
        <authorList>
            <person name="See-Too W.-S."/>
        </authorList>
    </citation>
    <scope>NUCLEOTIDE SEQUENCE [LARGE SCALE GENOMIC DNA]</scope>
    <source>
        <strain evidence="8 9">A4R1.5</strain>
    </source>
</reference>
<keyword evidence="1 6" id="KW-0645">Protease</keyword>
<protein>
    <submittedName>
        <fullName evidence="8">ToxR-regulated lipoprotein</fullName>
    </submittedName>
</protein>
<dbReference type="SUPFAM" id="SSF50370">
    <property type="entry name" value="Ricin B-like lectins"/>
    <property type="match status" value="1"/>
</dbReference>
<proteinExistence type="predicted"/>
<comment type="cofactor">
    <cofactor evidence="6">
        <name>Zn(2+)</name>
        <dbReference type="ChEBI" id="CHEBI:29105"/>
    </cofactor>
    <text evidence="6">Binds 1 zinc ion per subunit.</text>
</comment>
<evidence type="ECO:0000313" key="8">
    <source>
        <dbReference type="EMBL" id="OKA17763.1"/>
    </source>
</evidence>
<dbReference type="Proteomes" id="UP000186677">
    <property type="component" value="Unassembled WGS sequence"/>
</dbReference>
<keyword evidence="9" id="KW-1185">Reference proteome</keyword>
<dbReference type="PANTHER" id="PTHR39540:SF1">
    <property type="entry name" value="DICTOMALLEIN-1-RELATED"/>
    <property type="match status" value="1"/>
</dbReference>
<keyword evidence="4 6" id="KW-0862">Zinc</keyword>
<evidence type="ECO:0000256" key="6">
    <source>
        <dbReference type="PROSITE-ProRule" id="PRU01031"/>
    </source>
</evidence>
<keyword evidence="3 6" id="KW-0378">Hydrolase</keyword>
<comment type="caution">
    <text evidence="8">The sequence shown here is derived from an EMBL/GenBank/DDBJ whole genome shotgun (WGS) entry which is preliminary data.</text>
</comment>
<dbReference type="CDD" id="cd00161">
    <property type="entry name" value="beta-trefoil_Ricin-like"/>
    <property type="match status" value="1"/>
</dbReference>
<dbReference type="InterPro" id="IPR019503">
    <property type="entry name" value="Peptidase_M66_dom"/>
</dbReference>
<dbReference type="RefSeq" id="WP_060696171.1">
    <property type="nucleotide sequence ID" value="NZ_CP012676.1"/>
</dbReference>
<organism evidence="8 9">
    <name type="scientific">Pseudomonas versuta</name>
    <dbReference type="NCBI Taxonomy" id="1788301"/>
    <lineage>
        <taxon>Bacteria</taxon>
        <taxon>Pseudomonadati</taxon>
        <taxon>Pseudomonadota</taxon>
        <taxon>Gammaproteobacteria</taxon>
        <taxon>Pseudomonadales</taxon>
        <taxon>Pseudomonadaceae</taxon>
        <taxon>Pseudomonas</taxon>
    </lineage>
</organism>
<evidence type="ECO:0000256" key="1">
    <source>
        <dbReference type="ARBA" id="ARBA00022670"/>
    </source>
</evidence>
<keyword evidence="5 6" id="KW-0482">Metalloprotease</keyword>
<dbReference type="Gene3D" id="2.60.120.1230">
    <property type="match status" value="3"/>
</dbReference>
<dbReference type="InterPro" id="IPR048990">
    <property type="entry name" value="StcE_b-sandwich"/>
</dbReference>
<sequence length="979" mass="108109">MKNILTLTLEDNKFYGQPYVGSPSQSFNIVPSSDGSVSIRHFYQDLALSMSGNEAWASPYTGDHTQRFNLEKHKDGSSTLHSAYYSVVLEMTDSGVEVKTYIPGDQNQRFSFTTNSAEGSTRIQTANLVFNTNEVINNLQGSLVANVQFAQSQIFPTIPKAADPQPYLIAKRKMLLMVKPRDNIDSLEVSVFDKEGKTLGSLPMNSPDQLPDTVYHLDGDLGDIDFTPLPGTIYLLNDSSELELLSDPAGTFLLQKLQLNSVVDIHTTDGAWVDEIHLPSSAALEGKIVRFSSTAGYETTVIYSGREVLVSQQEAYEFKFTSEQWISDAEAANQGLLYSENTWSVDIPSEWITPGIGIFLETGDLIGLLNNIQVGGATELILNTIDIGMLTPPRDAYIFAKDPAAHREYFQTLPAARMIVSDFESIYLNEVMLPDGTLLTDFDPSEGGWHEGTMRQTIGKELISLGINHANYGINCSEGEGEWSPYMAALITAHNSCGKYSNGIQVHGGSGGGGIVTLENSIGNEFSHEVGHNYELDHYPGGFDGSVHRAADQINSTWGWDSDLNRFIPNFSAEVTNQDVCLVDECQSPFHGRAFGADPMAGGEPMSQANRFTLHTPYTAAITQGFMESKVVFASDSSTGFRKWDPATKTMEPFVHRVDLYEPAIASNDDLSEAALSRLFIKNQIVKVVMSDGNWAETIHVPPASSSNAQCILSIDHDAGYDSDLYINGRIISVAQGFKKNYVSTGFSWNECILLDTSMTRVTARNEYLSQSDIASLLALYNVVNISMTDGNWAASINVPPASQINGERVVTLANSATYSTQLYINGLSIELSKDDKKYYLSDGENWREYLHLNDISIERSPQEFGVPVTTLVGYYDPRGELQSYIYPALHGAYGFIYADDSSMLLETDYQLWVESEDKILRFKLNGNRIHNHVMNKFHINIAESEQTRTVSLVCNGNVIIRQAIEPAKRPLTYTINGA</sequence>
<feature type="binding site" evidence="6">
    <location>
        <position position="532"/>
    </location>
    <ligand>
        <name>Zn(2+)</name>
        <dbReference type="ChEBI" id="CHEBI:29105"/>
        <note>catalytic</note>
    </ligand>
</feature>
<keyword evidence="2 6" id="KW-0479">Metal-binding</keyword>
<dbReference type="InterPro" id="IPR035992">
    <property type="entry name" value="Ricin_B-like_lectins"/>
</dbReference>
<name>A0ABX3E455_9PSED</name>
<feature type="domain" description="Peptidase M66" evidence="7">
    <location>
        <begin position="379"/>
        <end position="633"/>
    </location>
</feature>
<dbReference type="InterPro" id="IPR022218">
    <property type="entry name" value="TagA_dom"/>
</dbReference>
<evidence type="ECO:0000313" key="9">
    <source>
        <dbReference type="Proteomes" id="UP000186677"/>
    </source>
</evidence>
<evidence type="ECO:0000256" key="2">
    <source>
        <dbReference type="ARBA" id="ARBA00022723"/>
    </source>
</evidence>
<evidence type="ECO:0000256" key="4">
    <source>
        <dbReference type="ARBA" id="ARBA00022833"/>
    </source>
</evidence>
<evidence type="ECO:0000256" key="5">
    <source>
        <dbReference type="ARBA" id="ARBA00023049"/>
    </source>
</evidence>
<feature type="binding site" evidence="6">
    <location>
        <position position="538"/>
    </location>
    <ligand>
        <name>Zn(2+)</name>
        <dbReference type="ChEBI" id="CHEBI:29105"/>
        <note>catalytic</note>
    </ligand>
</feature>
<dbReference type="PROSITE" id="PS51694">
    <property type="entry name" value="PEPTIDASE_M66"/>
    <property type="match status" value="1"/>
</dbReference>
<dbReference type="Gene3D" id="2.80.10.50">
    <property type="match status" value="1"/>
</dbReference>